<evidence type="ECO:0000313" key="3">
    <source>
        <dbReference type="Proteomes" id="UP000730482"/>
    </source>
</evidence>
<sequence>MDSFRFEGHDVGYLRAGSGEPIVFLHNGGTTHRIWTPQIEHFAATHDVIAPDMLGYGASDKPRVDYTLDLYTRMLAALIEHLDLRAVTLVGNCVGAATALRYAAGEPGPGRVKQVIAINILTPDTVARGALGPFVGLARRSALAAKSLGRLPVPAAISSRVFQRTHFVDPARVDRSILADLRGRYRDRAQNRVLMSLAANMRSFTAADPVADVKVPVLTVWAASNRILPLSAGRRLGPASQPSIIVPGGHLAMLEQPEAVIAAIESTFADAQGSEK</sequence>
<feature type="domain" description="AB hydrolase-1" evidence="1">
    <location>
        <begin position="21"/>
        <end position="257"/>
    </location>
</feature>
<evidence type="ECO:0000259" key="1">
    <source>
        <dbReference type="Pfam" id="PF00561"/>
    </source>
</evidence>
<dbReference type="EMBL" id="JAAFYZ010000060">
    <property type="protein sequence ID" value="MBS2548979.1"/>
    <property type="molecule type" value="Genomic_DNA"/>
</dbReference>
<comment type="caution">
    <text evidence="2">The sequence shown here is derived from an EMBL/GenBank/DDBJ whole genome shotgun (WGS) entry which is preliminary data.</text>
</comment>
<accession>A0ABS5KSI3</accession>
<dbReference type="PRINTS" id="PR00111">
    <property type="entry name" value="ABHYDROLASE"/>
</dbReference>
<reference evidence="2 3" key="1">
    <citation type="submission" date="2020-02" db="EMBL/GenBank/DDBJ databases">
        <title>Acidophilic actinobacteria isolated from forest soil.</title>
        <authorList>
            <person name="Golinska P."/>
        </authorList>
    </citation>
    <scope>NUCLEOTIDE SEQUENCE [LARGE SCALE GENOMIC DNA]</scope>
    <source>
        <strain evidence="2 3">NL8</strain>
    </source>
</reference>
<dbReference type="Proteomes" id="UP000730482">
    <property type="component" value="Unassembled WGS sequence"/>
</dbReference>
<dbReference type="GO" id="GO:0016787">
    <property type="term" value="F:hydrolase activity"/>
    <property type="evidence" value="ECO:0007669"/>
    <property type="project" value="UniProtKB-KW"/>
</dbReference>
<dbReference type="PANTHER" id="PTHR46438">
    <property type="entry name" value="ALPHA/BETA-HYDROLASES SUPERFAMILY PROTEIN"/>
    <property type="match status" value="1"/>
</dbReference>
<dbReference type="InterPro" id="IPR029058">
    <property type="entry name" value="AB_hydrolase_fold"/>
</dbReference>
<organism evidence="2 3">
    <name type="scientific">Catenulispora pinistramenti</name>
    <dbReference type="NCBI Taxonomy" id="2705254"/>
    <lineage>
        <taxon>Bacteria</taxon>
        <taxon>Bacillati</taxon>
        <taxon>Actinomycetota</taxon>
        <taxon>Actinomycetes</taxon>
        <taxon>Catenulisporales</taxon>
        <taxon>Catenulisporaceae</taxon>
        <taxon>Catenulispora</taxon>
    </lineage>
</organism>
<protein>
    <submittedName>
        <fullName evidence="2">Alpha/beta fold hydrolase</fullName>
    </submittedName>
</protein>
<dbReference type="Pfam" id="PF00561">
    <property type="entry name" value="Abhydrolase_1"/>
    <property type="match status" value="1"/>
</dbReference>
<dbReference type="PANTHER" id="PTHR46438:SF11">
    <property type="entry name" value="LIPASE-RELATED"/>
    <property type="match status" value="1"/>
</dbReference>
<name>A0ABS5KSI3_9ACTN</name>
<dbReference type="SUPFAM" id="SSF53474">
    <property type="entry name" value="alpha/beta-Hydrolases"/>
    <property type="match status" value="1"/>
</dbReference>
<keyword evidence="2" id="KW-0378">Hydrolase</keyword>
<gene>
    <name evidence="2" type="ORF">KGQ19_19110</name>
</gene>
<dbReference type="InterPro" id="IPR000073">
    <property type="entry name" value="AB_hydrolase_1"/>
</dbReference>
<proteinExistence type="predicted"/>
<keyword evidence="3" id="KW-1185">Reference proteome</keyword>
<dbReference type="Gene3D" id="3.40.50.1820">
    <property type="entry name" value="alpha/beta hydrolase"/>
    <property type="match status" value="1"/>
</dbReference>
<dbReference type="RefSeq" id="WP_212010556.1">
    <property type="nucleotide sequence ID" value="NZ_JAAFYZ010000060.1"/>
</dbReference>
<evidence type="ECO:0000313" key="2">
    <source>
        <dbReference type="EMBL" id="MBS2548979.1"/>
    </source>
</evidence>